<keyword evidence="1" id="KW-0812">Transmembrane</keyword>
<keyword evidence="3" id="KW-1185">Reference proteome</keyword>
<keyword evidence="1" id="KW-1133">Transmembrane helix</keyword>
<evidence type="ECO:0000313" key="2">
    <source>
        <dbReference type="EMBL" id="CAG8510939.1"/>
    </source>
</evidence>
<dbReference type="AlphaFoldDB" id="A0A9N8ZXY6"/>
<organism evidence="2 3">
    <name type="scientific">Racocetra fulgida</name>
    <dbReference type="NCBI Taxonomy" id="60492"/>
    <lineage>
        <taxon>Eukaryota</taxon>
        <taxon>Fungi</taxon>
        <taxon>Fungi incertae sedis</taxon>
        <taxon>Mucoromycota</taxon>
        <taxon>Glomeromycotina</taxon>
        <taxon>Glomeromycetes</taxon>
        <taxon>Diversisporales</taxon>
        <taxon>Gigasporaceae</taxon>
        <taxon>Racocetra</taxon>
    </lineage>
</organism>
<feature type="transmembrane region" description="Helical" evidence="1">
    <location>
        <begin position="67"/>
        <end position="89"/>
    </location>
</feature>
<dbReference type="EMBL" id="CAJVPZ010002339">
    <property type="protein sequence ID" value="CAG8510939.1"/>
    <property type="molecule type" value="Genomic_DNA"/>
</dbReference>
<dbReference type="Proteomes" id="UP000789396">
    <property type="component" value="Unassembled WGS sequence"/>
</dbReference>
<reference evidence="2" key="1">
    <citation type="submission" date="2021-06" db="EMBL/GenBank/DDBJ databases">
        <authorList>
            <person name="Kallberg Y."/>
            <person name="Tangrot J."/>
            <person name="Rosling A."/>
        </authorList>
    </citation>
    <scope>NUCLEOTIDE SEQUENCE</scope>
    <source>
        <strain evidence="2">IN212</strain>
    </source>
</reference>
<comment type="caution">
    <text evidence="2">The sequence shown here is derived from an EMBL/GenBank/DDBJ whole genome shotgun (WGS) entry which is preliminary data.</text>
</comment>
<accession>A0A9N8ZXY6</accession>
<dbReference type="OrthoDB" id="2364859at2759"/>
<name>A0A9N8ZXY6_9GLOM</name>
<sequence length="90" mass="10542">WIKTFKNDPGKLQYQKANDALVRSLHLIIQHCNDNAKVKKAEMIQQQHAKTYYRQVLCVSLSREDRAAYYALHMLGIIFHFMATGTAFYH</sequence>
<evidence type="ECO:0000256" key="1">
    <source>
        <dbReference type="SAM" id="Phobius"/>
    </source>
</evidence>
<gene>
    <name evidence="2" type="ORF">RFULGI_LOCUS2893</name>
</gene>
<evidence type="ECO:0000313" key="3">
    <source>
        <dbReference type="Proteomes" id="UP000789396"/>
    </source>
</evidence>
<proteinExistence type="predicted"/>
<keyword evidence="1" id="KW-0472">Membrane</keyword>
<protein>
    <submittedName>
        <fullName evidence="2">12939_t:CDS:1</fullName>
    </submittedName>
</protein>
<feature type="non-terminal residue" evidence="2">
    <location>
        <position position="90"/>
    </location>
</feature>